<proteinExistence type="inferred from homology"/>
<evidence type="ECO:0000256" key="5">
    <source>
        <dbReference type="PIRSR" id="PIRSR600223-1"/>
    </source>
</evidence>
<dbReference type="PRINTS" id="PR00727">
    <property type="entry name" value="LEADERPTASE"/>
</dbReference>
<dbReference type="PANTHER" id="PTHR43390:SF1">
    <property type="entry name" value="CHLOROPLAST PROCESSING PEPTIDASE"/>
    <property type="match status" value="1"/>
</dbReference>
<sequence>MVSQQWKKRLILFWKGWGWSILVAVLVATSFRSAIADWNDVPTGSMKPTILEGDRIIVNKLAYDLKVPYTTWHLAQWADPKRGDIVVFFSPADGKRLVKRVVGLPGDEIAMLKNRVFINGEPLEYDPLEGKIIAQLPPEQQRQFRFFGEHLTDSTHPIMLSATRPSIDTFAPITVPAEHYFMMGDNRDNSADSRFFGFVKRQQIVGRTRRIALSLDYNNYYLPRWNRFFSKLL</sequence>
<dbReference type="GO" id="GO:0006465">
    <property type="term" value="P:signal peptide processing"/>
    <property type="evidence" value="ECO:0007669"/>
    <property type="project" value="InterPro"/>
</dbReference>
<comment type="catalytic activity">
    <reaction evidence="1 6">
        <text>Cleavage of hydrophobic, N-terminal signal or leader sequences from secreted and periplasmic proteins.</text>
        <dbReference type="EC" id="3.4.21.89"/>
    </reaction>
</comment>
<evidence type="ECO:0000256" key="1">
    <source>
        <dbReference type="ARBA" id="ARBA00000677"/>
    </source>
</evidence>
<feature type="domain" description="Peptidase S26" evidence="7">
    <location>
        <begin position="15"/>
        <end position="209"/>
    </location>
</feature>
<feature type="active site" evidence="5">
    <location>
        <position position="45"/>
    </location>
</feature>
<dbReference type="PROSITE" id="PS00761">
    <property type="entry name" value="SPASE_I_3"/>
    <property type="match status" value="1"/>
</dbReference>
<dbReference type="SUPFAM" id="SSF51306">
    <property type="entry name" value="LexA/Signal peptidase"/>
    <property type="match status" value="1"/>
</dbReference>
<dbReference type="AlphaFoldDB" id="A0A2G6KA41"/>
<dbReference type="Proteomes" id="UP000230821">
    <property type="component" value="Unassembled WGS sequence"/>
</dbReference>
<organism evidence="8 9">
    <name type="scientific">candidate division KSB3 bacterium</name>
    <dbReference type="NCBI Taxonomy" id="2044937"/>
    <lineage>
        <taxon>Bacteria</taxon>
        <taxon>candidate division KSB3</taxon>
    </lineage>
</organism>
<name>A0A2G6KA41_9BACT</name>
<dbReference type="GO" id="GO:0009003">
    <property type="term" value="F:signal peptidase activity"/>
    <property type="evidence" value="ECO:0007669"/>
    <property type="project" value="UniProtKB-EC"/>
</dbReference>
<comment type="subcellular location">
    <subcellularLocation>
        <location evidence="6">Membrane</location>
        <topology evidence="6">Single-pass type II membrane protein</topology>
    </subcellularLocation>
</comment>
<dbReference type="EC" id="3.4.21.89" evidence="3 6"/>
<dbReference type="CDD" id="cd06530">
    <property type="entry name" value="S26_SPase_I"/>
    <property type="match status" value="1"/>
</dbReference>
<evidence type="ECO:0000259" key="7">
    <source>
        <dbReference type="Pfam" id="PF10502"/>
    </source>
</evidence>
<dbReference type="InterPro" id="IPR000223">
    <property type="entry name" value="Pept_S26A_signal_pept_1"/>
</dbReference>
<evidence type="ECO:0000313" key="9">
    <source>
        <dbReference type="Proteomes" id="UP000230821"/>
    </source>
</evidence>
<evidence type="ECO:0000313" key="8">
    <source>
        <dbReference type="EMBL" id="PIE32558.1"/>
    </source>
</evidence>
<accession>A0A2G6KA41</accession>
<evidence type="ECO:0000256" key="3">
    <source>
        <dbReference type="ARBA" id="ARBA00013208"/>
    </source>
</evidence>
<dbReference type="Gene3D" id="2.10.109.10">
    <property type="entry name" value="Umud Fragment, subunit A"/>
    <property type="match status" value="1"/>
</dbReference>
<evidence type="ECO:0000256" key="4">
    <source>
        <dbReference type="ARBA" id="ARBA00022801"/>
    </source>
</evidence>
<dbReference type="EMBL" id="PDSK01000112">
    <property type="protein sequence ID" value="PIE32558.1"/>
    <property type="molecule type" value="Genomic_DNA"/>
</dbReference>
<comment type="similarity">
    <text evidence="2 6">Belongs to the peptidase S26 family.</text>
</comment>
<dbReference type="GO" id="GO:0004252">
    <property type="term" value="F:serine-type endopeptidase activity"/>
    <property type="evidence" value="ECO:0007669"/>
    <property type="project" value="InterPro"/>
</dbReference>
<dbReference type="InterPro" id="IPR019758">
    <property type="entry name" value="Pept_S26A_signal_pept_1_CS"/>
</dbReference>
<dbReference type="Pfam" id="PF10502">
    <property type="entry name" value="Peptidase_S26"/>
    <property type="match status" value="1"/>
</dbReference>
<gene>
    <name evidence="8" type="primary">lepB</name>
    <name evidence="8" type="ORF">CSA56_15255</name>
</gene>
<dbReference type="InterPro" id="IPR019533">
    <property type="entry name" value="Peptidase_S26"/>
</dbReference>
<feature type="active site" evidence="5">
    <location>
        <position position="99"/>
    </location>
</feature>
<dbReference type="PANTHER" id="PTHR43390">
    <property type="entry name" value="SIGNAL PEPTIDASE I"/>
    <property type="match status" value="1"/>
</dbReference>
<dbReference type="InterPro" id="IPR036286">
    <property type="entry name" value="LexA/Signal_pep-like_sf"/>
</dbReference>
<dbReference type="GO" id="GO:0016020">
    <property type="term" value="C:membrane"/>
    <property type="evidence" value="ECO:0007669"/>
    <property type="project" value="UniProtKB-SubCell"/>
</dbReference>
<reference evidence="8 9" key="1">
    <citation type="submission" date="2017-10" db="EMBL/GenBank/DDBJ databases">
        <title>Novel microbial diversity and functional potential in the marine mammal oral microbiome.</title>
        <authorList>
            <person name="Dudek N.K."/>
            <person name="Sun C.L."/>
            <person name="Burstein D."/>
            <person name="Kantor R.S."/>
            <person name="Aliaga Goltsman D.S."/>
            <person name="Bik E.M."/>
            <person name="Thomas B.C."/>
            <person name="Banfield J.F."/>
            <person name="Relman D.A."/>
        </authorList>
    </citation>
    <scope>NUCLEOTIDE SEQUENCE [LARGE SCALE GENOMIC DNA]</scope>
    <source>
        <strain evidence="8">DOLJORAL78_47_16</strain>
    </source>
</reference>
<dbReference type="NCBIfam" id="TIGR02227">
    <property type="entry name" value="sigpep_I_bact"/>
    <property type="match status" value="1"/>
</dbReference>
<dbReference type="PROSITE" id="PS00760">
    <property type="entry name" value="SPASE_I_2"/>
    <property type="match status" value="1"/>
</dbReference>
<evidence type="ECO:0000256" key="6">
    <source>
        <dbReference type="RuleBase" id="RU362042"/>
    </source>
</evidence>
<keyword evidence="6" id="KW-0645">Protease</keyword>
<dbReference type="InterPro" id="IPR019757">
    <property type="entry name" value="Pept_S26A_signal_pept_1_Lys-AS"/>
</dbReference>
<keyword evidence="4 6" id="KW-0378">Hydrolase</keyword>
<comment type="caution">
    <text evidence="8">The sequence shown here is derived from an EMBL/GenBank/DDBJ whole genome shotgun (WGS) entry which is preliminary data.</text>
</comment>
<protein>
    <recommendedName>
        <fullName evidence="3 6">Signal peptidase I</fullName>
        <ecNumber evidence="3 6">3.4.21.89</ecNumber>
    </recommendedName>
</protein>
<evidence type="ECO:0000256" key="2">
    <source>
        <dbReference type="ARBA" id="ARBA00009370"/>
    </source>
</evidence>